<comment type="caution">
    <text evidence="1">The sequence shown here is derived from an EMBL/GenBank/DDBJ whole genome shotgun (WGS) entry which is preliminary data.</text>
</comment>
<evidence type="ECO:0000313" key="1">
    <source>
        <dbReference type="EMBL" id="KAF7844644.1"/>
    </source>
</evidence>
<keyword evidence="2" id="KW-1185">Reference proteome</keyword>
<evidence type="ECO:0000313" key="2">
    <source>
        <dbReference type="Proteomes" id="UP000634136"/>
    </source>
</evidence>
<dbReference type="Proteomes" id="UP000634136">
    <property type="component" value="Unassembled WGS sequence"/>
</dbReference>
<accession>A0A834XG48</accession>
<dbReference type="AlphaFoldDB" id="A0A834XG48"/>
<gene>
    <name evidence="1" type="ORF">G2W53_001549</name>
</gene>
<protein>
    <submittedName>
        <fullName evidence="1">Uncharacterized protein</fullName>
    </submittedName>
</protein>
<dbReference type="EMBL" id="JAAIUW010000001">
    <property type="protein sequence ID" value="KAF7844644.1"/>
    <property type="molecule type" value="Genomic_DNA"/>
</dbReference>
<name>A0A834XG48_9FABA</name>
<proteinExistence type="predicted"/>
<sequence length="43" mass="5021">MDSGTLSVCLSQQHKSLSDCIVLRAELCHWDFRDRLRKQTNKT</sequence>
<organism evidence="1 2">
    <name type="scientific">Senna tora</name>
    <dbReference type="NCBI Taxonomy" id="362788"/>
    <lineage>
        <taxon>Eukaryota</taxon>
        <taxon>Viridiplantae</taxon>
        <taxon>Streptophyta</taxon>
        <taxon>Embryophyta</taxon>
        <taxon>Tracheophyta</taxon>
        <taxon>Spermatophyta</taxon>
        <taxon>Magnoliopsida</taxon>
        <taxon>eudicotyledons</taxon>
        <taxon>Gunneridae</taxon>
        <taxon>Pentapetalae</taxon>
        <taxon>rosids</taxon>
        <taxon>fabids</taxon>
        <taxon>Fabales</taxon>
        <taxon>Fabaceae</taxon>
        <taxon>Caesalpinioideae</taxon>
        <taxon>Cassia clade</taxon>
        <taxon>Senna</taxon>
    </lineage>
</organism>
<reference evidence="1" key="1">
    <citation type="submission" date="2020-09" db="EMBL/GenBank/DDBJ databases">
        <title>Genome-Enabled Discovery of Anthraquinone Biosynthesis in Senna tora.</title>
        <authorList>
            <person name="Kang S.-H."/>
            <person name="Pandey R.P."/>
            <person name="Lee C.-M."/>
            <person name="Sim J.-S."/>
            <person name="Jeong J.-T."/>
            <person name="Choi B.-S."/>
            <person name="Jung M."/>
            <person name="Ginzburg D."/>
            <person name="Zhao K."/>
            <person name="Won S.Y."/>
            <person name="Oh T.-J."/>
            <person name="Yu Y."/>
            <person name="Kim N.-H."/>
            <person name="Lee O.R."/>
            <person name="Lee T.-H."/>
            <person name="Bashyal P."/>
            <person name="Kim T.-S."/>
            <person name="Lee W.-H."/>
            <person name="Kawkins C."/>
            <person name="Kim C.-K."/>
            <person name="Kim J.S."/>
            <person name="Ahn B.O."/>
            <person name="Rhee S.Y."/>
            <person name="Sohng J.K."/>
        </authorList>
    </citation>
    <scope>NUCLEOTIDE SEQUENCE</scope>
    <source>
        <tissue evidence="1">Leaf</tissue>
    </source>
</reference>